<dbReference type="PROSITE" id="PS00383">
    <property type="entry name" value="TYR_PHOSPHATASE_1"/>
    <property type="match status" value="1"/>
</dbReference>
<dbReference type="InterPro" id="IPR026893">
    <property type="entry name" value="Tyr/Ser_Pase_IphP-type"/>
</dbReference>
<dbReference type="Gene3D" id="3.90.190.10">
    <property type="entry name" value="Protein tyrosine phosphatase superfamily"/>
    <property type="match status" value="1"/>
</dbReference>
<dbReference type="InterPro" id="IPR000387">
    <property type="entry name" value="Tyr_Pase_dom"/>
</dbReference>
<accession>A0A316YU18</accession>
<evidence type="ECO:0000313" key="2">
    <source>
        <dbReference type="EMBL" id="PWN92556.1"/>
    </source>
</evidence>
<dbReference type="SUPFAM" id="SSF52799">
    <property type="entry name" value="(Phosphotyrosine protein) phosphatases II"/>
    <property type="match status" value="1"/>
</dbReference>
<dbReference type="InterPro" id="IPR029021">
    <property type="entry name" value="Prot-tyrosine_phosphatase-like"/>
</dbReference>
<reference evidence="2 3" key="1">
    <citation type="journal article" date="2018" name="Mol. Biol. Evol.">
        <title>Broad Genomic Sampling Reveals a Smut Pathogenic Ancestry of the Fungal Clade Ustilaginomycotina.</title>
        <authorList>
            <person name="Kijpornyongpan T."/>
            <person name="Mondo S.J."/>
            <person name="Barry K."/>
            <person name="Sandor L."/>
            <person name="Lee J."/>
            <person name="Lipzen A."/>
            <person name="Pangilinan J."/>
            <person name="LaButti K."/>
            <person name="Hainaut M."/>
            <person name="Henrissat B."/>
            <person name="Grigoriev I.V."/>
            <person name="Spatafora J.W."/>
            <person name="Aime M.C."/>
        </authorList>
    </citation>
    <scope>NUCLEOTIDE SEQUENCE [LARGE SCALE GENOMIC DNA]</scope>
    <source>
        <strain evidence="2 3">MCA 4198</strain>
    </source>
</reference>
<dbReference type="AlphaFoldDB" id="A0A316YU18"/>
<dbReference type="EMBL" id="KZ819635">
    <property type="protein sequence ID" value="PWN92556.1"/>
    <property type="molecule type" value="Genomic_DNA"/>
</dbReference>
<dbReference type="RefSeq" id="XP_025379754.1">
    <property type="nucleotide sequence ID" value="XM_025525810.1"/>
</dbReference>
<dbReference type="PANTHER" id="PTHR31126">
    <property type="entry name" value="TYROSINE-PROTEIN PHOSPHATASE"/>
    <property type="match status" value="1"/>
</dbReference>
<dbReference type="STRING" id="215250.A0A316YU18"/>
<dbReference type="InterPro" id="IPR016130">
    <property type="entry name" value="Tyr_Pase_AS"/>
</dbReference>
<feature type="domain" description="Tyrosine specific protein phosphatases" evidence="1">
    <location>
        <begin position="160"/>
        <end position="197"/>
    </location>
</feature>
<dbReference type="PANTHER" id="PTHR31126:SF1">
    <property type="entry name" value="TYROSINE SPECIFIC PROTEIN PHOSPHATASES DOMAIN-CONTAINING PROTEIN"/>
    <property type="match status" value="1"/>
</dbReference>
<keyword evidence="3" id="KW-1185">Reference proteome</keyword>
<dbReference type="Pfam" id="PF13350">
    <property type="entry name" value="Y_phosphatase3"/>
    <property type="match status" value="1"/>
</dbReference>
<gene>
    <name evidence="2" type="ORF">FA10DRAFT_95433</name>
</gene>
<name>A0A316YU18_9BASI</name>
<dbReference type="GeneID" id="37047726"/>
<evidence type="ECO:0000313" key="3">
    <source>
        <dbReference type="Proteomes" id="UP000245768"/>
    </source>
</evidence>
<protein>
    <recommendedName>
        <fullName evidence="1">Tyrosine specific protein phosphatases domain-containing protein</fullName>
    </recommendedName>
</protein>
<evidence type="ECO:0000259" key="1">
    <source>
        <dbReference type="PROSITE" id="PS50056"/>
    </source>
</evidence>
<dbReference type="OrthoDB" id="449382at2759"/>
<proteinExistence type="predicted"/>
<sequence length="293" mass="31719">MLALELAKTPVSEAIGAEAVARALGEAPFVVADGSLNLRSLYSDLTSAHVGTRAKRIYRSGALAIDRETATDRLALVTIVDLRSDKERQASPSPAWTAEDQNLVRTYWDAPNVTPCSFMQKGEDEKRQDKEEQDKEQQAKAIKNGIVTESYLRILATHGSALASLVRSVAQLQDGQGLLLHCTAGKDRTGVATALLLSLAGCTRAQIADEYSLSRVGVEPARALLLQKLKAQLPHLDEDDERFIALAESRAEAMDDFLGVVERRLGGFRRYCSEQLGLSDGEIDAAIASLKAA</sequence>
<dbReference type="Proteomes" id="UP000245768">
    <property type="component" value="Unassembled WGS sequence"/>
</dbReference>
<dbReference type="InParanoid" id="A0A316YU18"/>
<organism evidence="2 3">
    <name type="scientific">Acaromyces ingoldii</name>
    <dbReference type="NCBI Taxonomy" id="215250"/>
    <lineage>
        <taxon>Eukaryota</taxon>
        <taxon>Fungi</taxon>
        <taxon>Dikarya</taxon>
        <taxon>Basidiomycota</taxon>
        <taxon>Ustilaginomycotina</taxon>
        <taxon>Exobasidiomycetes</taxon>
        <taxon>Exobasidiales</taxon>
        <taxon>Cryptobasidiaceae</taxon>
        <taxon>Acaromyces</taxon>
    </lineage>
</organism>
<dbReference type="PROSITE" id="PS50056">
    <property type="entry name" value="TYR_PHOSPHATASE_2"/>
    <property type="match status" value="1"/>
</dbReference>
<dbReference type="GO" id="GO:0004721">
    <property type="term" value="F:phosphoprotein phosphatase activity"/>
    <property type="evidence" value="ECO:0007669"/>
    <property type="project" value="InterPro"/>
</dbReference>